<dbReference type="RefSeq" id="WP_092133330.1">
    <property type="nucleotide sequence ID" value="NZ_FNQK01000007.1"/>
</dbReference>
<dbReference type="AlphaFoldDB" id="A0A1H3YMP1"/>
<name>A0A1H3YMP1_BIZPA</name>
<reference evidence="1 2" key="1">
    <citation type="submission" date="2016-10" db="EMBL/GenBank/DDBJ databases">
        <authorList>
            <person name="de Groot N.N."/>
        </authorList>
    </citation>
    <scope>NUCLEOTIDE SEQUENCE [LARGE SCALE GENOMIC DNA]</scope>
    <source>
        <strain evidence="1 2">DSM 23842</strain>
    </source>
</reference>
<dbReference type="STRING" id="283786.SAMN04487990_1077"/>
<evidence type="ECO:0000313" key="2">
    <source>
        <dbReference type="Proteomes" id="UP000198846"/>
    </source>
</evidence>
<organism evidence="1 2">
    <name type="scientific">Bizionia paragorgiae</name>
    <dbReference type="NCBI Taxonomy" id="283786"/>
    <lineage>
        <taxon>Bacteria</taxon>
        <taxon>Pseudomonadati</taxon>
        <taxon>Bacteroidota</taxon>
        <taxon>Flavobacteriia</taxon>
        <taxon>Flavobacteriales</taxon>
        <taxon>Flavobacteriaceae</taxon>
        <taxon>Bizionia</taxon>
    </lineage>
</organism>
<accession>A0A1H3YMP1</accession>
<gene>
    <name evidence="1" type="ORF">SAMN04487990_1077</name>
</gene>
<evidence type="ECO:0000313" key="1">
    <source>
        <dbReference type="EMBL" id="SEA12810.1"/>
    </source>
</evidence>
<keyword evidence="2" id="KW-1185">Reference proteome</keyword>
<dbReference type="Proteomes" id="UP000198846">
    <property type="component" value="Unassembled WGS sequence"/>
</dbReference>
<sequence length="206" mass="22808">MERVDLLQNKVSGAFAKEAATSTAIQACARPGSNGQAYKNADRVLFITGEITSAGSKEYFNEIVKKELGITNFDRDKLNVGRNAAVTHVSFLYDTVPAAGNTEDWKEIVKTLAFDKAAPGALLNAETRFEDDVKPLIELPVFEMHNTETTQTNDQKFRALGDLRILEAEKSFQFHINVPSGKTGLDVATNRHFFKLVMRVGETVPR</sequence>
<proteinExistence type="predicted"/>
<dbReference type="EMBL" id="FNQK01000007">
    <property type="protein sequence ID" value="SEA12810.1"/>
    <property type="molecule type" value="Genomic_DNA"/>
</dbReference>
<protein>
    <submittedName>
        <fullName evidence="1">Uncharacterized protein</fullName>
    </submittedName>
</protein>
<dbReference type="OrthoDB" id="1189337at2"/>